<reference evidence="12" key="1">
    <citation type="submission" date="2016-08" db="EMBL/GenBank/DDBJ databases">
        <authorList>
            <person name="Seilhamer J.J."/>
        </authorList>
    </citation>
    <scope>NUCLEOTIDE SEQUENCE</scope>
    <source>
        <strain evidence="12">86</strain>
    </source>
</reference>
<keyword evidence="4" id="KW-1003">Cell membrane</keyword>
<dbReference type="RefSeq" id="WP_288198253.1">
    <property type="nucleotide sequence ID" value="NZ_LT608334.1"/>
</dbReference>
<name>A0A212LMP6_9HYPH</name>
<accession>A0A212LMP6</accession>
<feature type="domain" description="ABC transporter" evidence="11">
    <location>
        <begin position="252"/>
        <end position="492"/>
    </location>
</feature>
<evidence type="ECO:0000256" key="3">
    <source>
        <dbReference type="ARBA" id="ARBA00022448"/>
    </source>
</evidence>
<keyword evidence="8 12" id="KW-0067">ATP-binding</keyword>
<dbReference type="InterPro" id="IPR003593">
    <property type="entry name" value="AAA+_ATPase"/>
</dbReference>
<dbReference type="GO" id="GO:0005886">
    <property type="term" value="C:plasma membrane"/>
    <property type="evidence" value="ECO:0007669"/>
    <property type="project" value="UniProtKB-SubCell"/>
</dbReference>
<evidence type="ECO:0000256" key="10">
    <source>
        <dbReference type="ARBA" id="ARBA00023136"/>
    </source>
</evidence>
<evidence type="ECO:0000256" key="5">
    <source>
        <dbReference type="ARBA" id="ARBA00022597"/>
    </source>
</evidence>
<dbReference type="PANTHER" id="PTHR43790">
    <property type="entry name" value="CARBOHYDRATE TRANSPORT ATP-BINDING PROTEIN MG119-RELATED"/>
    <property type="match status" value="1"/>
</dbReference>
<dbReference type="CDD" id="cd03215">
    <property type="entry name" value="ABC_Carb_Monos_II"/>
    <property type="match status" value="1"/>
</dbReference>
<dbReference type="GO" id="GO:0005524">
    <property type="term" value="F:ATP binding"/>
    <property type="evidence" value="ECO:0007669"/>
    <property type="project" value="UniProtKB-KW"/>
</dbReference>
<dbReference type="InterPro" id="IPR027417">
    <property type="entry name" value="P-loop_NTPase"/>
</dbReference>
<dbReference type="PANTHER" id="PTHR43790:SF9">
    <property type="entry name" value="GALACTOFURANOSE TRANSPORTER ATP-BINDING PROTEIN YTFR"/>
    <property type="match status" value="1"/>
</dbReference>
<feature type="domain" description="ABC transporter" evidence="11">
    <location>
        <begin position="6"/>
        <end position="241"/>
    </location>
</feature>
<protein>
    <submittedName>
        <fullName evidence="12">Ribose import ATP-binding protein RbsA 1</fullName>
        <ecNumber evidence="12">3.6.3.17</ecNumber>
    </submittedName>
</protein>
<dbReference type="Pfam" id="PF00005">
    <property type="entry name" value="ABC_tran"/>
    <property type="match status" value="2"/>
</dbReference>
<proteinExistence type="inferred from homology"/>
<evidence type="ECO:0000256" key="4">
    <source>
        <dbReference type="ARBA" id="ARBA00022475"/>
    </source>
</evidence>
<keyword evidence="7" id="KW-0547">Nucleotide-binding</keyword>
<dbReference type="AlphaFoldDB" id="A0A212LMP6"/>
<keyword evidence="12" id="KW-0378">Hydrolase</keyword>
<evidence type="ECO:0000313" key="12">
    <source>
        <dbReference type="EMBL" id="SCM78798.1"/>
    </source>
</evidence>
<dbReference type="InterPro" id="IPR003439">
    <property type="entry name" value="ABC_transporter-like_ATP-bd"/>
</dbReference>
<dbReference type="SMART" id="SM00382">
    <property type="entry name" value="AAA"/>
    <property type="match status" value="2"/>
</dbReference>
<evidence type="ECO:0000256" key="6">
    <source>
        <dbReference type="ARBA" id="ARBA00022737"/>
    </source>
</evidence>
<dbReference type="SUPFAM" id="SSF52540">
    <property type="entry name" value="P-loop containing nucleoside triphosphate hydrolases"/>
    <property type="match status" value="2"/>
</dbReference>
<evidence type="ECO:0000256" key="1">
    <source>
        <dbReference type="ARBA" id="ARBA00004202"/>
    </source>
</evidence>
<dbReference type="GO" id="GO:0016887">
    <property type="term" value="F:ATP hydrolysis activity"/>
    <property type="evidence" value="ECO:0007669"/>
    <property type="project" value="InterPro"/>
</dbReference>
<keyword evidence="6" id="KW-0677">Repeat</keyword>
<evidence type="ECO:0000256" key="8">
    <source>
        <dbReference type="ARBA" id="ARBA00022840"/>
    </source>
</evidence>
<evidence type="ECO:0000256" key="2">
    <source>
        <dbReference type="ARBA" id="ARBA00005417"/>
    </source>
</evidence>
<organism evidence="12">
    <name type="scientific">uncultured Pleomorphomonas sp</name>
    <dbReference type="NCBI Taxonomy" id="442121"/>
    <lineage>
        <taxon>Bacteria</taxon>
        <taxon>Pseudomonadati</taxon>
        <taxon>Pseudomonadota</taxon>
        <taxon>Alphaproteobacteria</taxon>
        <taxon>Hyphomicrobiales</taxon>
        <taxon>Pleomorphomonadaceae</taxon>
        <taxon>Pleomorphomonas</taxon>
        <taxon>environmental samples</taxon>
    </lineage>
</organism>
<dbReference type="Gene3D" id="3.40.50.300">
    <property type="entry name" value="P-loop containing nucleotide triphosphate hydrolases"/>
    <property type="match status" value="2"/>
</dbReference>
<keyword evidence="3" id="KW-0813">Transport</keyword>
<comment type="similarity">
    <text evidence="2">Belongs to the ABC transporter superfamily.</text>
</comment>
<keyword evidence="5" id="KW-0762">Sugar transport</keyword>
<comment type="subcellular location">
    <subcellularLocation>
        <location evidence="1">Cell membrane</location>
        <topology evidence="1">Peripheral membrane protein</topology>
    </subcellularLocation>
</comment>
<dbReference type="PROSITE" id="PS00211">
    <property type="entry name" value="ABC_TRANSPORTER_1"/>
    <property type="match status" value="1"/>
</dbReference>
<gene>
    <name evidence="12" type="primary">rbsA</name>
    <name evidence="12" type="ORF">KL86PLE_90084</name>
</gene>
<dbReference type="PROSITE" id="PS50893">
    <property type="entry name" value="ABC_TRANSPORTER_2"/>
    <property type="match status" value="2"/>
</dbReference>
<evidence type="ECO:0000256" key="9">
    <source>
        <dbReference type="ARBA" id="ARBA00022967"/>
    </source>
</evidence>
<dbReference type="InterPro" id="IPR017871">
    <property type="entry name" value="ABC_transporter-like_CS"/>
</dbReference>
<keyword evidence="10" id="KW-0472">Membrane</keyword>
<dbReference type="EMBL" id="FMJD01000013">
    <property type="protein sequence ID" value="SCM78798.1"/>
    <property type="molecule type" value="Genomic_DNA"/>
</dbReference>
<evidence type="ECO:0000256" key="7">
    <source>
        <dbReference type="ARBA" id="ARBA00022741"/>
    </source>
</evidence>
<keyword evidence="9" id="KW-1278">Translocase</keyword>
<dbReference type="InterPro" id="IPR050107">
    <property type="entry name" value="ABC_carbohydrate_import_ATPase"/>
</dbReference>
<dbReference type="CDD" id="cd03216">
    <property type="entry name" value="ABC_Carb_Monos_I"/>
    <property type="match status" value="1"/>
</dbReference>
<sequence length="492" mass="53623">MTEDVLAVRNVSKRFPNVLALENASLSIRRGEVHCLVGANGAGKSTLLKIIAGAYTTTSGEIIVDGAPRHFRSPHEAAAAGISMIYQELDLVPQLTVEQNLMLGRAPARWGVIDRRSRRHVAERALERIGANFGANTPVGKLSIANQQLTAIARSLTMDAKVIIMDEPSAALNETELERVFDVVREITAQGVSILYVSHRLNEVREIGDRVTVLRGGRTIDTFDVAGVDEPTLVSAVIGDNRSLVERTRGKATFGEVALDVARLDAAFGLSIRDLKVRKGEIVGLTGLAGSGRTTFLRALFGVEPFSGEVTLDNRPYQPKKPTQAIKCGVALVPESRKTDGLILDAAIYRNAVLPSLRRRHLIKHERMRREAQPVLANMSTRYGSIDQPIRQLSGGNQQKVVLAKWIIEGSHILLLDEPSRGLDVGAKAELYALIRQQAENGAAVLVASSELDEIYANTDKIWVFHEGRNVKCFDPGTSTRDDILKASIVGD</sequence>
<dbReference type="EC" id="3.6.3.17" evidence="12"/>
<evidence type="ECO:0000259" key="11">
    <source>
        <dbReference type="PROSITE" id="PS50893"/>
    </source>
</evidence>
<dbReference type="FunFam" id="3.40.50.300:FF:000127">
    <property type="entry name" value="Ribose import ATP-binding protein RbsA"/>
    <property type="match status" value="1"/>
</dbReference>